<dbReference type="Gene3D" id="1.10.8.60">
    <property type="match status" value="1"/>
</dbReference>
<name>A0ABS9CFU6_9BACT</name>
<dbReference type="Gene3D" id="1.20.272.10">
    <property type="match status" value="1"/>
</dbReference>
<evidence type="ECO:0000256" key="5">
    <source>
        <dbReference type="ARBA" id="ARBA00022705"/>
    </source>
</evidence>
<comment type="catalytic activity">
    <reaction evidence="8">
        <text>DNA(n) + a 2'-deoxyribonucleoside 5'-triphosphate = DNA(n+1) + diphosphate</text>
        <dbReference type="Rhea" id="RHEA:22508"/>
        <dbReference type="Rhea" id="RHEA-COMP:17339"/>
        <dbReference type="Rhea" id="RHEA-COMP:17340"/>
        <dbReference type="ChEBI" id="CHEBI:33019"/>
        <dbReference type="ChEBI" id="CHEBI:61560"/>
        <dbReference type="ChEBI" id="CHEBI:173112"/>
        <dbReference type="EC" id="2.7.7.7"/>
    </reaction>
</comment>
<evidence type="ECO:0000256" key="8">
    <source>
        <dbReference type="ARBA" id="ARBA00049244"/>
    </source>
</evidence>
<dbReference type="GO" id="GO:0003887">
    <property type="term" value="F:DNA-directed DNA polymerase activity"/>
    <property type="evidence" value="ECO:0007669"/>
    <property type="project" value="UniProtKB-EC"/>
</dbReference>
<dbReference type="EMBL" id="JADYTN010000008">
    <property type="protein sequence ID" value="MCF2563455.1"/>
    <property type="molecule type" value="Genomic_DNA"/>
</dbReference>
<evidence type="ECO:0000256" key="4">
    <source>
        <dbReference type="ARBA" id="ARBA00022695"/>
    </source>
</evidence>
<dbReference type="Proteomes" id="UP001200470">
    <property type="component" value="Unassembled WGS sequence"/>
</dbReference>
<dbReference type="PANTHER" id="PTHR34388:SF1">
    <property type="entry name" value="DNA POLYMERASE III SUBUNIT DELTA"/>
    <property type="match status" value="1"/>
</dbReference>
<evidence type="ECO:0000259" key="9">
    <source>
        <dbReference type="Pfam" id="PF06144"/>
    </source>
</evidence>
<dbReference type="PANTHER" id="PTHR34388">
    <property type="entry name" value="DNA POLYMERASE III SUBUNIT DELTA"/>
    <property type="match status" value="1"/>
</dbReference>
<evidence type="ECO:0000313" key="11">
    <source>
        <dbReference type="Proteomes" id="UP001200470"/>
    </source>
</evidence>
<dbReference type="InterPro" id="IPR005790">
    <property type="entry name" value="DNA_polIII_delta"/>
</dbReference>
<comment type="similarity">
    <text evidence="7">Belongs to the DNA polymerase HolA subunit family.</text>
</comment>
<protein>
    <recommendedName>
        <fullName evidence="2">DNA polymerase III subunit delta</fullName>
        <ecNumber evidence="1">2.7.7.7</ecNumber>
    </recommendedName>
</protein>
<comment type="caution">
    <text evidence="10">The sequence shown here is derived from an EMBL/GenBank/DDBJ whole genome shotgun (WGS) entry which is preliminary data.</text>
</comment>
<dbReference type="Pfam" id="PF06144">
    <property type="entry name" value="DNA_pol3_delta"/>
    <property type="match status" value="1"/>
</dbReference>
<feature type="domain" description="DNA polymerase III delta N-terminal" evidence="9">
    <location>
        <begin position="24"/>
        <end position="138"/>
    </location>
</feature>
<dbReference type="InterPro" id="IPR027417">
    <property type="entry name" value="P-loop_NTPase"/>
</dbReference>
<gene>
    <name evidence="10" type="primary">holA</name>
    <name evidence="10" type="ORF">I6E12_04940</name>
</gene>
<evidence type="ECO:0000313" key="10">
    <source>
        <dbReference type="EMBL" id="MCF2563455.1"/>
    </source>
</evidence>
<dbReference type="SUPFAM" id="SSF52540">
    <property type="entry name" value="P-loop containing nucleoside triphosphate hydrolases"/>
    <property type="match status" value="1"/>
</dbReference>
<proteinExistence type="inferred from homology"/>
<keyword evidence="3 10" id="KW-0808">Transferase</keyword>
<organism evidence="10 11">
    <name type="scientific">Xylanibacter brevis</name>
    <dbReference type="NCBI Taxonomy" id="83231"/>
    <lineage>
        <taxon>Bacteria</taxon>
        <taxon>Pseudomonadati</taxon>
        <taxon>Bacteroidota</taxon>
        <taxon>Bacteroidia</taxon>
        <taxon>Bacteroidales</taxon>
        <taxon>Prevotellaceae</taxon>
        <taxon>Xylanibacter</taxon>
    </lineage>
</organism>
<evidence type="ECO:0000256" key="6">
    <source>
        <dbReference type="ARBA" id="ARBA00022932"/>
    </source>
</evidence>
<dbReference type="EC" id="2.7.7.7" evidence="1"/>
<evidence type="ECO:0000256" key="7">
    <source>
        <dbReference type="ARBA" id="ARBA00034754"/>
    </source>
</evidence>
<keyword evidence="6" id="KW-0239">DNA-directed DNA polymerase</keyword>
<keyword evidence="11" id="KW-1185">Reference proteome</keyword>
<evidence type="ECO:0000256" key="3">
    <source>
        <dbReference type="ARBA" id="ARBA00022679"/>
    </source>
</evidence>
<evidence type="ECO:0000256" key="1">
    <source>
        <dbReference type="ARBA" id="ARBA00012417"/>
    </source>
</evidence>
<dbReference type="RefSeq" id="WP_301637834.1">
    <property type="nucleotide sequence ID" value="NZ_JADYTN010000008.1"/>
</dbReference>
<dbReference type="InterPro" id="IPR008921">
    <property type="entry name" value="DNA_pol3_clamp-load_cplx_C"/>
</dbReference>
<accession>A0ABS9CFU6</accession>
<keyword evidence="4 10" id="KW-0548">Nucleotidyltransferase</keyword>
<dbReference type="SUPFAM" id="SSF48019">
    <property type="entry name" value="post-AAA+ oligomerization domain-like"/>
    <property type="match status" value="1"/>
</dbReference>
<keyword evidence="5" id="KW-0235">DNA replication</keyword>
<sequence>MAQEKVTYENVMRDLKARKFKPVYYLMGDEAYYIDKIADWIADNALLPEERDFNQTVLFGSDVNAAQIVDAAKRYPMMAEHQVIIVKEAQNVKDTEPLERYFKSPMSSTILVMCHKNGTVDGRKREYVKAIRDAGVLFESQKLKDRDLPAFIEKYLNERNASIDPKSTQIIADYIGADLHRLVGELNKVLVSLPESNRRVTPQVVEDQIGVSKDFNVFELKNAIINRDVFKANQIMNYFDSNPKSGGLYSVLPFLFNYFQNLMIAYYCPDRGNRDAIAQWLEMRNAWGANDYITGMRNYTAMKVFQIISKIREIDAKTKGLDNPNTPPEELAKELIFYILH</sequence>
<dbReference type="Gene3D" id="3.40.50.300">
    <property type="entry name" value="P-loop containing nucleotide triphosphate hydrolases"/>
    <property type="match status" value="1"/>
</dbReference>
<dbReference type="NCBIfam" id="TIGR01128">
    <property type="entry name" value="holA"/>
    <property type="match status" value="1"/>
</dbReference>
<reference evidence="10 11" key="1">
    <citation type="submission" date="2020-12" db="EMBL/GenBank/DDBJ databases">
        <title>Whole genome sequences of gut porcine anaerobes.</title>
        <authorList>
            <person name="Kubasova T."/>
            <person name="Jahodarova E."/>
            <person name="Rychlik I."/>
        </authorList>
    </citation>
    <scope>NUCLEOTIDE SEQUENCE [LARGE SCALE GENOMIC DNA]</scope>
    <source>
        <strain evidence="10 11">An925</strain>
    </source>
</reference>
<evidence type="ECO:0000256" key="2">
    <source>
        <dbReference type="ARBA" id="ARBA00017703"/>
    </source>
</evidence>
<dbReference type="InterPro" id="IPR010372">
    <property type="entry name" value="DNA_pol3_delta_N"/>
</dbReference>